<dbReference type="Gene3D" id="2.60.40.3940">
    <property type="match status" value="1"/>
</dbReference>
<dbReference type="Proteomes" id="UP001220702">
    <property type="component" value="Unassembled WGS sequence"/>
</dbReference>
<evidence type="ECO:0000313" key="3">
    <source>
        <dbReference type="EMBL" id="MRU22852.1"/>
    </source>
</evidence>
<reference evidence="2" key="4">
    <citation type="journal article" date="2023" name="Commun. Biol.">
        <title>Suspicions of two bridgehead invasions of Xylella fastidiosa subsp. multiplex in France.</title>
        <authorList>
            <person name="Dupas E."/>
            <person name="Durand K."/>
            <person name="Rieux A."/>
            <person name="Briand M."/>
            <person name="Pruvost O."/>
            <person name="Cunty A."/>
            <person name="Denance N."/>
            <person name="Donnadieu C."/>
            <person name="Legendre B."/>
            <person name="Lopez-Roques C."/>
            <person name="Cesbron S."/>
            <person name="Ravigne V."/>
            <person name="Jacques M.A."/>
        </authorList>
    </citation>
    <scope>NUCLEOTIDE SEQUENCE</scope>
    <source>
        <strain evidence="2">CFBP8070</strain>
    </source>
</reference>
<accession>A0A9Q4MHR2</accession>
<dbReference type="AlphaFoldDB" id="A0A9Q4MHR2"/>
<evidence type="ECO:0000259" key="1">
    <source>
        <dbReference type="Pfam" id="PF21882"/>
    </source>
</evidence>
<dbReference type="EMBL" id="VDCJ01000309">
    <property type="protein sequence ID" value="MRU22852.1"/>
    <property type="molecule type" value="Genomic_DNA"/>
</dbReference>
<reference evidence="3" key="2">
    <citation type="journal article" date="2020" name="Appl. Environ. Microbiol.">
        <title>Multiple intercontinental introductions associated with the emergence of a plant pathogen in Europe.</title>
        <authorList>
            <person name="Landa B.B."/>
            <person name="Castillo A.I."/>
            <person name="Giampetruzzi A."/>
            <person name="Kahn A."/>
            <person name="Roman-Ecija M."/>
            <person name="Velasco-Amo M.P."/>
            <person name="Navas-Cortes J.A."/>
            <person name="Marco-Noales E."/>
            <person name="Barbe S."/>
            <person name="Moralejo E."/>
            <person name="Coletta-Filho H.D."/>
            <person name="Saldarelli P."/>
            <person name="Saponari M."/>
            <person name="Almeida R.P.P."/>
        </authorList>
    </citation>
    <scope>NUCLEOTIDE SEQUENCE</scope>
    <source>
        <strain evidence="3">XYL1981</strain>
    </source>
</reference>
<name>A0A9Q4MHR2_XYLFS</name>
<evidence type="ECO:0000313" key="2">
    <source>
        <dbReference type="EMBL" id="MDC6408798.1"/>
    </source>
</evidence>
<dbReference type="Pfam" id="PF21882">
    <property type="entry name" value="Gp53-like_C"/>
    <property type="match status" value="1"/>
</dbReference>
<comment type="caution">
    <text evidence="3">The sequence shown here is derived from an EMBL/GenBank/DDBJ whole genome shotgun (WGS) entry which is preliminary data.</text>
</comment>
<reference evidence="2" key="3">
    <citation type="submission" date="2021-11" db="EMBL/GenBank/DDBJ databases">
        <authorList>
            <person name="Denance N."/>
            <person name="Briand M."/>
            <person name="Dupas E."/>
            <person name="Durand K."/>
            <person name="Legendre B."/>
            <person name="Cunty A."/>
            <person name="Donnadieu C."/>
            <person name="Lopez Roques C."/>
            <person name="Cesbron S."/>
            <person name="Jacques M.A."/>
        </authorList>
    </citation>
    <scope>NUCLEOTIDE SEQUENCE</scope>
    <source>
        <strain evidence="2">CFBP8070</strain>
    </source>
</reference>
<evidence type="ECO:0000313" key="4">
    <source>
        <dbReference type="Proteomes" id="UP000474061"/>
    </source>
</evidence>
<reference evidence="3" key="1">
    <citation type="submission" date="2019-05" db="EMBL/GenBank/DDBJ databases">
        <authorList>
            <person name="Castillo A."/>
            <person name="Giampetruzzi A."/>
            <person name="Landa B."/>
            <person name="Saponari M."/>
            <person name="Almeida R.P.P."/>
            <person name="Moralejo E."/>
            <person name="Marco-Noales E."/>
            <person name="Velasco-Amo M.P."/>
            <person name="Roman-Ecija M."/>
            <person name="Navarro I."/>
            <person name="Monterde A."/>
            <person name="Barbe S."/>
        </authorList>
    </citation>
    <scope>NUCLEOTIDE SEQUENCE</scope>
    <source>
        <strain evidence="3">XYL1981</strain>
    </source>
</reference>
<dbReference type="EMBL" id="JAJKGN010000001">
    <property type="protein sequence ID" value="MDC6408798.1"/>
    <property type="molecule type" value="Genomic_DNA"/>
</dbReference>
<feature type="domain" description="Putative tail fiber protein gp53-like C-terminal" evidence="1">
    <location>
        <begin position="165"/>
        <end position="256"/>
    </location>
</feature>
<protein>
    <recommendedName>
        <fullName evidence="1">Putative tail fiber protein gp53-like C-terminal domain-containing protein</fullName>
    </recommendedName>
</protein>
<gene>
    <name evidence="3" type="ORF">FG476_01700</name>
    <name evidence="2" type="ORF">LOK82_09240</name>
</gene>
<sequence>MSAFRLFSRLNTFHGLSGQLVASGSLKFFDAGTTTPRNVYSDQRLSVNNGAVIPLDSSGRPNVDIWGDGAYFVEVFDVLGVKQGDADNVNIPGGGGTTIPALESSKYLTNNGAVLLWAAVREVPDPAGMGGKILGTDGANLLWQPLPSAPATPYTIGVASLKLGTLLIQWGRDVAPATGNYSTVKIITFPTPFSGLPYFMKASVTSALVTANSLAAESASNASTTGVHFNFVIADSKEKNSDRINSNIPFDWIAFGPTTT</sequence>
<dbReference type="RefSeq" id="WP_004083654.1">
    <property type="nucleotide sequence ID" value="NZ_CP047134.1"/>
</dbReference>
<proteinExistence type="predicted"/>
<dbReference type="InterPro" id="IPR054075">
    <property type="entry name" value="Gp53-like_C"/>
</dbReference>
<dbReference type="Proteomes" id="UP000474061">
    <property type="component" value="Unassembled WGS sequence"/>
</dbReference>
<organism evidence="3 4">
    <name type="scientific">Xylella fastidiosa subsp. multiplex</name>
    <dbReference type="NCBI Taxonomy" id="644357"/>
    <lineage>
        <taxon>Bacteria</taxon>
        <taxon>Pseudomonadati</taxon>
        <taxon>Pseudomonadota</taxon>
        <taxon>Gammaproteobacteria</taxon>
        <taxon>Lysobacterales</taxon>
        <taxon>Lysobacteraceae</taxon>
        <taxon>Xylella</taxon>
    </lineage>
</organism>